<dbReference type="AlphaFoldDB" id="A0A0G4HBJ1"/>
<dbReference type="GO" id="GO:0010485">
    <property type="term" value="F:histone H4 acetyltransferase activity"/>
    <property type="evidence" value="ECO:0007669"/>
    <property type="project" value="InterPro"/>
</dbReference>
<keyword evidence="9" id="KW-0012">Acyltransferase</keyword>
<feature type="non-terminal residue" evidence="13">
    <location>
        <position position="1"/>
    </location>
</feature>
<evidence type="ECO:0000256" key="9">
    <source>
        <dbReference type="ARBA" id="ARBA00023315"/>
    </source>
</evidence>
<dbReference type="GO" id="GO:0005737">
    <property type="term" value="C:cytoplasm"/>
    <property type="evidence" value="ECO:0007669"/>
    <property type="project" value="UniProtKB-SubCell"/>
</dbReference>
<comment type="catalytic activity">
    <reaction evidence="11">
        <text>N-terminal L-seryl-[histone H4] + acetyl-CoA = N-terminal N(alpha)-acetyl-L-seryl-[histone H4] + CoA + H(+)</text>
        <dbReference type="Rhea" id="RHEA:50596"/>
        <dbReference type="Rhea" id="RHEA-COMP:12740"/>
        <dbReference type="Rhea" id="RHEA-COMP:12743"/>
        <dbReference type="ChEBI" id="CHEBI:15378"/>
        <dbReference type="ChEBI" id="CHEBI:57287"/>
        <dbReference type="ChEBI" id="CHEBI:57288"/>
        <dbReference type="ChEBI" id="CHEBI:64738"/>
        <dbReference type="ChEBI" id="CHEBI:83690"/>
        <dbReference type="EC" id="2.3.1.257"/>
    </reaction>
</comment>
<comment type="catalytic activity">
    <reaction evidence="10">
        <text>N-terminal L-seryl-[histone H2A] + acetyl-CoA = N-terminal N(alpha)-acetyl-L-seryl-[histone H2A] + CoA + H(+)</text>
        <dbReference type="Rhea" id="RHEA:50600"/>
        <dbReference type="Rhea" id="RHEA-COMP:12742"/>
        <dbReference type="Rhea" id="RHEA-COMP:12744"/>
        <dbReference type="ChEBI" id="CHEBI:15378"/>
        <dbReference type="ChEBI" id="CHEBI:57287"/>
        <dbReference type="ChEBI" id="CHEBI:57288"/>
        <dbReference type="ChEBI" id="CHEBI:64738"/>
        <dbReference type="ChEBI" id="CHEBI:83690"/>
        <dbReference type="EC" id="2.3.1.257"/>
    </reaction>
</comment>
<feature type="domain" description="N-acetyltransferase" evidence="12">
    <location>
        <begin position="1"/>
        <end position="82"/>
    </location>
</feature>
<dbReference type="VEuPathDB" id="CryptoDB:Cvel_25864"/>
<gene>
    <name evidence="13" type="ORF">Cvel_25864</name>
</gene>
<protein>
    <recommendedName>
        <fullName evidence="5">N-alpha-acetyltransferase 40</fullName>
        <ecNumber evidence="4">2.3.1.257</ecNumber>
    </recommendedName>
</protein>
<comment type="similarity">
    <text evidence="3">Belongs to the acetyltransferase family. NAA40 subfamily.</text>
</comment>
<organism evidence="13">
    <name type="scientific">Chromera velia CCMP2878</name>
    <dbReference type="NCBI Taxonomy" id="1169474"/>
    <lineage>
        <taxon>Eukaryota</taxon>
        <taxon>Sar</taxon>
        <taxon>Alveolata</taxon>
        <taxon>Colpodellida</taxon>
        <taxon>Chromeraceae</taxon>
        <taxon>Chromera</taxon>
    </lineage>
</organism>
<dbReference type="Gene3D" id="3.40.630.30">
    <property type="match status" value="1"/>
</dbReference>
<keyword evidence="6" id="KW-0963">Cytoplasm</keyword>
<dbReference type="PANTHER" id="PTHR20531">
    <property type="entry name" value="N-ALPHA-ACETYLTRANSFERASE 40"/>
    <property type="match status" value="1"/>
</dbReference>
<evidence type="ECO:0000256" key="4">
    <source>
        <dbReference type="ARBA" id="ARBA00012950"/>
    </source>
</evidence>
<dbReference type="InterPro" id="IPR039949">
    <property type="entry name" value="NAA40"/>
</dbReference>
<evidence type="ECO:0000256" key="3">
    <source>
        <dbReference type="ARBA" id="ARBA00008870"/>
    </source>
</evidence>
<dbReference type="Pfam" id="PF00583">
    <property type="entry name" value="Acetyltransf_1"/>
    <property type="match status" value="1"/>
</dbReference>
<keyword evidence="7" id="KW-0808">Transferase</keyword>
<evidence type="ECO:0000313" key="13">
    <source>
        <dbReference type="EMBL" id="CEM41175.1"/>
    </source>
</evidence>
<name>A0A0G4HBJ1_9ALVE</name>
<dbReference type="EMBL" id="CDMZ01002183">
    <property type="protein sequence ID" value="CEM41175.1"/>
    <property type="molecule type" value="Genomic_DNA"/>
</dbReference>
<evidence type="ECO:0000256" key="1">
    <source>
        <dbReference type="ARBA" id="ARBA00004123"/>
    </source>
</evidence>
<evidence type="ECO:0000256" key="8">
    <source>
        <dbReference type="ARBA" id="ARBA00023242"/>
    </source>
</evidence>
<evidence type="ECO:0000256" key="2">
    <source>
        <dbReference type="ARBA" id="ARBA00004496"/>
    </source>
</evidence>
<dbReference type="SUPFAM" id="SSF55729">
    <property type="entry name" value="Acyl-CoA N-acyltransferases (Nat)"/>
    <property type="match status" value="1"/>
</dbReference>
<accession>A0A0G4HBJ1</accession>
<dbReference type="CDD" id="cd04301">
    <property type="entry name" value="NAT_SF"/>
    <property type="match status" value="1"/>
</dbReference>
<dbReference type="GO" id="GO:0043998">
    <property type="term" value="F:histone H2A acetyltransferase activity"/>
    <property type="evidence" value="ECO:0007669"/>
    <property type="project" value="InterPro"/>
</dbReference>
<comment type="subcellular location">
    <subcellularLocation>
        <location evidence="2">Cytoplasm</location>
    </subcellularLocation>
    <subcellularLocation>
        <location evidence="1">Nucleus</location>
    </subcellularLocation>
</comment>
<keyword evidence="8" id="KW-0539">Nucleus</keyword>
<dbReference type="PANTHER" id="PTHR20531:SF1">
    <property type="entry name" value="N-ALPHA-ACETYLTRANSFERASE 40"/>
    <property type="match status" value="1"/>
</dbReference>
<dbReference type="GO" id="GO:1990189">
    <property type="term" value="F:protein N-terminal-serine acetyltransferase activity"/>
    <property type="evidence" value="ECO:0007669"/>
    <property type="project" value="UniProtKB-EC"/>
</dbReference>
<dbReference type="PROSITE" id="PS51186">
    <property type="entry name" value="GNAT"/>
    <property type="match status" value="1"/>
</dbReference>
<dbReference type="GO" id="GO:0005634">
    <property type="term" value="C:nucleus"/>
    <property type="evidence" value="ECO:0007669"/>
    <property type="project" value="UniProtKB-SubCell"/>
</dbReference>
<dbReference type="InterPro" id="IPR016181">
    <property type="entry name" value="Acyl_CoA_acyltransferase"/>
</dbReference>
<evidence type="ECO:0000256" key="10">
    <source>
        <dbReference type="ARBA" id="ARBA00047821"/>
    </source>
</evidence>
<sequence length="92" mass="10452">EEIAYLYELQLLPEVTGKGLGKFLVSLLELAARKFGMVAVFCTVLKSNTRAVKFYKDKMKFSVDETSPDVTEDALSDEVPEYTYEILSKRFS</sequence>
<evidence type="ECO:0000256" key="11">
    <source>
        <dbReference type="ARBA" id="ARBA00049524"/>
    </source>
</evidence>
<dbReference type="EC" id="2.3.1.257" evidence="4"/>
<evidence type="ECO:0000256" key="7">
    <source>
        <dbReference type="ARBA" id="ARBA00022679"/>
    </source>
</evidence>
<evidence type="ECO:0000256" key="5">
    <source>
        <dbReference type="ARBA" id="ARBA00015043"/>
    </source>
</evidence>
<evidence type="ECO:0000259" key="12">
    <source>
        <dbReference type="PROSITE" id="PS51186"/>
    </source>
</evidence>
<proteinExistence type="inferred from homology"/>
<evidence type="ECO:0000256" key="6">
    <source>
        <dbReference type="ARBA" id="ARBA00022490"/>
    </source>
</evidence>
<dbReference type="InterPro" id="IPR000182">
    <property type="entry name" value="GNAT_dom"/>
</dbReference>
<reference evidence="13" key="1">
    <citation type="submission" date="2014-11" db="EMBL/GenBank/DDBJ databases">
        <authorList>
            <person name="Otto D Thomas"/>
            <person name="Naeem Raeece"/>
        </authorList>
    </citation>
    <scope>NUCLEOTIDE SEQUENCE</scope>
</reference>